<evidence type="ECO:0000259" key="7">
    <source>
        <dbReference type="PROSITE" id="PS51787"/>
    </source>
</evidence>
<evidence type="ECO:0000313" key="8">
    <source>
        <dbReference type="Proteomes" id="UP000504629"/>
    </source>
</evidence>
<keyword evidence="3" id="KW-0862">Zinc</keyword>
<dbReference type="PANTHER" id="PTHR23327:SF42">
    <property type="entry name" value="LON PEPTIDASE N-TERMINAL DOMAIN AND RING FINGER PROTEIN C14F5.10C"/>
    <property type="match status" value="1"/>
</dbReference>
<dbReference type="PROSITE" id="PS51787">
    <property type="entry name" value="LON_N"/>
    <property type="match status" value="1"/>
</dbReference>
<dbReference type="InterPro" id="IPR015947">
    <property type="entry name" value="PUA-like_sf"/>
</dbReference>
<dbReference type="PROSITE" id="PS50089">
    <property type="entry name" value="ZF_RING_2"/>
    <property type="match status" value="1"/>
</dbReference>
<dbReference type="Gene3D" id="2.30.130.40">
    <property type="entry name" value="LON domain-like"/>
    <property type="match status" value="1"/>
</dbReference>
<protein>
    <submittedName>
        <fullName evidence="9">Uncharacterized protein LOC114246922</fullName>
    </submittedName>
</protein>
<dbReference type="Pfam" id="PF00097">
    <property type="entry name" value="zf-C3HC4"/>
    <property type="match status" value="1"/>
</dbReference>
<dbReference type="OrthoDB" id="264917at2759"/>
<keyword evidence="1" id="KW-0479">Metal-binding</keyword>
<feature type="compositionally biased region" description="Basic and acidic residues" evidence="5">
    <location>
        <begin position="139"/>
        <end position="158"/>
    </location>
</feature>
<evidence type="ECO:0000256" key="1">
    <source>
        <dbReference type="ARBA" id="ARBA00022723"/>
    </source>
</evidence>
<dbReference type="InterPro" id="IPR018957">
    <property type="entry name" value="Znf_C3HC4_RING-type"/>
</dbReference>
<dbReference type="AlphaFoldDB" id="A0A6J2K5C0"/>
<dbReference type="CDD" id="cd16514">
    <property type="entry name" value="RING-HC_LONFs_rpt2"/>
    <property type="match status" value="1"/>
</dbReference>
<dbReference type="PANTHER" id="PTHR23327">
    <property type="entry name" value="RING FINGER PROTEIN 127"/>
    <property type="match status" value="1"/>
</dbReference>
<dbReference type="InterPro" id="IPR017907">
    <property type="entry name" value="Znf_RING_CS"/>
</dbReference>
<dbReference type="GeneID" id="114246922"/>
<feature type="region of interest" description="Disordered" evidence="5">
    <location>
        <begin position="139"/>
        <end position="190"/>
    </location>
</feature>
<feature type="domain" description="Lon N-terminal" evidence="7">
    <location>
        <begin position="511"/>
        <end position="714"/>
    </location>
</feature>
<dbReference type="GO" id="GO:0005634">
    <property type="term" value="C:nucleus"/>
    <property type="evidence" value="ECO:0007669"/>
    <property type="project" value="UniProtKB-ARBA"/>
</dbReference>
<evidence type="ECO:0000256" key="2">
    <source>
        <dbReference type="ARBA" id="ARBA00022771"/>
    </source>
</evidence>
<name>A0A6J2K5C0_BOMMA</name>
<dbReference type="InterPro" id="IPR001841">
    <property type="entry name" value="Znf_RING"/>
</dbReference>
<dbReference type="GO" id="GO:0061630">
    <property type="term" value="F:ubiquitin protein ligase activity"/>
    <property type="evidence" value="ECO:0007669"/>
    <property type="project" value="TreeGrafter"/>
</dbReference>
<evidence type="ECO:0000313" key="9">
    <source>
        <dbReference type="RefSeq" id="XP_028035474.1"/>
    </source>
</evidence>
<proteinExistence type="predicted"/>
<sequence>MRPAFGGNQDPPFDVHIQDERILPIHPDSPIMPLALAHQSITLSLPFRLQLHSRTTQEALNLEEDSSDSNMLNSFQINNFDDDEPSWDPPDMPPTHSYETPQQHVVTSTIVSGQFEIDESQAALAHHSAMDHCGFLPKPEKQPDLQDENFKMDTDDQSAHSYTLDSSSENSTPKFDGGNVTSGTGSEQELSAPPICLRSVLESRRCGQVVKQITNKVVRHARFNKVLREQDLWCIDCKLMPVLPVTGKCGHTRCTKCIKGNGHCPCGEPQPENLHVNTLIQELTAKILLHNKTLGYDSPRFSHMPTPSTSTDSRVNKSYVLWRKSKRNRHILKALLNSSLKTKDRKISFSPSILIPLQIRYQFARKLFTMGRYRDAAPHLAHIAASSESYARQARVLLTQAIAVLIQNRNGRRLTRVLFRAVRKEAASSWLKSSDINCVLCCSTLVDPVTTPCGHTYCRTCVERSMDYNIKCALCLRPLNDFDLSTTGGTIFIRAMLASVGALRPPPPPDPNVMPIFICTVAYPSIPCPLFIFDPRYRLMVRRVLESETRKFGMVACERNGGGSEYGTILQVCDCIHMEDGRSILSTVGVSRFRVLETGVRDGYDIARVQVITDLIPEDSIQICDLRVTAVHICYKALSWLNSMHETVYSEIVSAFGNMPQMDETWWRTPDGPAWLWWLIAILPLRTEIKVLILSTRCLMKRLTAVSRTLEAIDQIAATTEAHFGFRRSLNHTEHWVQRG</sequence>
<keyword evidence="8" id="KW-1185">Reference proteome</keyword>
<feature type="region of interest" description="Disordered" evidence="5">
    <location>
        <begin position="62"/>
        <end position="101"/>
    </location>
</feature>
<evidence type="ECO:0000256" key="3">
    <source>
        <dbReference type="ARBA" id="ARBA00022833"/>
    </source>
</evidence>
<evidence type="ECO:0000259" key="6">
    <source>
        <dbReference type="PROSITE" id="PS50089"/>
    </source>
</evidence>
<feature type="compositionally biased region" description="Polar residues" evidence="5">
    <location>
        <begin position="68"/>
        <end position="79"/>
    </location>
</feature>
<dbReference type="Gene3D" id="3.30.40.10">
    <property type="entry name" value="Zinc/RING finger domain, C3HC4 (zinc finger)"/>
    <property type="match status" value="1"/>
</dbReference>
<gene>
    <name evidence="9" type="primary">LOC114246922</name>
</gene>
<feature type="domain" description="RING-type" evidence="6">
    <location>
        <begin position="438"/>
        <end position="475"/>
    </location>
</feature>
<dbReference type="KEGG" id="bman:114246922"/>
<dbReference type="RefSeq" id="XP_028035474.1">
    <property type="nucleotide sequence ID" value="XM_028179673.1"/>
</dbReference>
<dbReference type="SMART" id="SM00184">
    <property type="entry name" value="RING"/>
    <property type="match status" value="1"/>
</dbReference>
<evidence type="ECO:0000256" key="4">
    <source>
        <dbReference type="PROSITE-ProRule" id="PRU00175"/>
    </source>
</evidence>
<dbReference type="Pfam" id="PF02190">
    <property type="entry name" value="LON_substr_bdg"/>
    <property type="match status" value="1"/>
</dbReference>
<organism evidence="8 9">
    <name type="scientific">Bombyx mandarina</name>
    <name type="common">Wild silk moth</name>
    <name type="synonym">Wild silkworm</name>
    <dbReference type="NCBI Taxonomy" id="7092"/>
    <lineage>
        <taxon>Eukaryota</taxon>
        <taxon>Metazoa</taxon>
        <taxon>Ecdysozoa</taxon>
        <taxon>Arthropoda</taxon>
        <taxon>Hexapoda</taxon>
        <taxon>Insecta</taxon>
        <taxon>Pterygota</taxon>
        <taxon>Neoptera</taxon>
        <taxon>Endopterygota</taxon>
        <taxon>Lepidoptera</taxon>
        <taxon>Glossata</taxon>
        <taxon>Ditrysia</taxon>
        <taxon>Bombycoidea</taxon>
        <taxon>Bombycidae</taxon>
        <taxon>Bombycinae</taxon>
        <taxon>Bombyx</taxon>
    </lineage>
</organism>
<dbReference type="InterPro" id="IPR013083">
    <property type="entry name" value="Znf_RING/FYVE/PHD"/>
</dbReference>
<dbReference type="GO" id="GO:0008270">
    <property type="term" value="F:zinc ion binding"/>
    <property type="evidence" value="ECO:0007669"/>
    <property type="project" value="UniProtKB-KW"/>
</dbReference>
<dbReference type="SMART" id="SM00464">
    <property type="entry name" value="LON"/>
    <property type="match status" value="1"/>
</dbReference>
<dbReference type="InterPro" id="IPR046336">
    <property type="entry name" value="Lon_prtase_N_sf"/>
</dbReference>
<keyword evidence="2 4" id="KW-0863">Zinc-finger</keyword>
<dbReference type="PROSITE" id="PS00518">
    <property type="entry name" value="ZF_RING_1"/>
    <property type="match status" value="1"/>
</dbReference>
<dbReference type="InterPro" id="IPR003111">
    <property type="entry name" value="Lon_prtase_N"/>
</dbReference>
<evidence type="ECO:0000256" key="5">
    <source>
        <dbReference type="SAM" id="MobiDB-lite"/>
    </source>
</evidence>
<feature type="compositionally biased region" description="Polar residues" evidence="5">
    <location>
        <begin position="159"/>
        <end position="189"/>
    </location>
</feature>
<dbReference type="Proteomes" id="UP000504629">
    <property type="component" value="Unplaced"/>
</dbReference>
<accession>A0A6J2K5C0</accession>
<reference evidence="9" key="1">
    <citation type="submission" date="2025-08" db="UniProtKB">
        <authorList>
            <consortium name="RefSeq"/>
        </authorList>
    </citation>
    <scope>IDENTIFICATION</scope>
    <source>
        <tissue evidence="9">Silk gland</tissue>
    </source>
</reference>
<dbReference type="SUPFAM" id="SSF57850">
    <property type="entry name" value="RING/U-box"/>
    <property type="match status" value="1"/>
</dbReference>
<dbReference type="SUPFAM" id="SSF88697">
    <property type="entry name" value="PUA domain-like"/>
    <property type="match status" value="1"/>
</dbReference>